<proteinExistence type="predicted"/>
<reference evidence="1 2" key="2">
    <citation type="submission" date="2020-08" db="EMBL/GenBank/DDBJ databases">
        <authorList>
            <person name="Partida-Martinez L."/>
            <person name="Huntemann M."/>
            <person name="Clum A."/>
            <person name="Wang J."/>
            <person name="Palaniappan K."/>
            <person name="Ritter S."/>
            <person name="Chen I.-M."/>
            <person name="Stamatis D."/>
            <person name="Reddy T."/>
            <person name="O'Malley R."/>
            <person name="Daum C."/>
            <person name="Shapiro N."/>
            <person name="Ivanova N."/>
            <person name="Kyrpides N."/>
            <person name="Woyke T."/>
        </authorList>
    </citation>
    <scope>NUCLEOTIDE SEQUENCE [LARGE SCALE GENOMIC DNA]</scope>
    <source>
        <strain evidence="1 2">AS3.13</strain>
    </source>
</reference>
<dbReference type="PIRSF" id="PIRSF028162">
    <property type="entry name" value="BcbE_prd"/>
    <property type="match status" value="1"/>
</dbReference>
<dbReference type="InterPro" id="IPR029044">
    <property type="entry name" value="Nucleotide-diphossugar_trans"/>
</dbReference>
<evidence type="ECO:0000313" key="1">
    <source>
        <dbReference type="EMBL" id="MBB6505304.1"/>
    </source>
</evidence>
<dbReference type="InterPro" id="IPR016873">
    <property type="entry name" value="Caps_polysacc_synth_BcbE_prd"/>
</dbReference>
<name>A0A7X0JCX6_9SPHN</name>
<protein>
    <submittedName>
        <fullName evidence="1">dTDP-glucose pyrophosphorylase</fullName>
    </submittedName>
</protein>
<dbReference type="EMBL" id="JACHBT010000011">
    <property type="protein sequence ID" value="MBB6505304.1"/>
    <property type="molecule type" value="Genomic_DNA"/>
</dbReference>
<evidence type="ECO:0000313" key="2">
    <source>
        <dbReference type="Proteomes" id="UP000522313"/>
    </source>
</evidence>
<dbReference type="Gene3D" id="3.90.550.10">
    <property type="entry name" value="Spore Coat Polysaccharide Biosynthesis Protein SpsA, Chain A"/>
    <property type="match status" value="1"/>
</dbReference>
<comment type="caution">
    <text evidence="1">The sequence shown here is derived from an EMBL/GenBank/DDBJ whole genome shotgun (WGS) entry which is preliminary data.</text>
</comment>
<dbReference type="SUPFAM" id="SSF53448">
    <property type="entry name" value="Nucleotide-diphospho-sugar transferases"/>
    <property type="match status" value="1"/>
</dbReference>
<sequence>MSGARPGTIAITMAGMGSRFTKAGYTCPKYEIEVLGRPLFDWSLHGLIAFRDAGWDFAFATRRAEAARPFVTGRCDRLGITVGPIVELDGVTDGQATTALYLAEQSEQDAPFAVFNIDTFVAPDLLRPEAIDRDLHGWVPCFDAPGDGWSFARTDERGNVVEMREKVRISTHATIGFYWFESARGYRDLYRRHFADGAGVEKGERYIAPMYNSMIAAGGLVRILDVPFAQVGMLGTPDQVAAFAADPPPGARATLG</sequence>
<dbReference type="CDD" id="cd04183">
    <property type="entry name" value="GT2_BcE_like"/>
    <property type="match status" value="1"/>
</dbReference>
<dbReference type="AlphaFoldDB" id="A0A7X0JCX6"/>
<organism evidence="1 2">
    <name type="scientific">Sphingomonas endophytica</name>
    <dbReference type="NCBI Taxonomy" id="869719"/>
    <lineage>
        <taxon>Bacteria</taxon>
        <taxon>Pseudomonadati</taxon>
        <taxon>Pseudomonadota</taxon>
        <taxon>Alphaproteobacteria</taxon>
        <taxon>Sphingomonadales</taxon>
        <taxon>Sphingomonadaceae</taxon>
        <taxon>Sphingomonas</taxon>
    </lineage>
</organism>
<reference evidence="1 2" key="1">
    <citation type="submission" date="2020-08" db="EMBL/GenBank/DDBJ databases">
        <title>The Agave Microbiome: Exploring the role of microbial communities in plant adaptations to desert environments.</title>
        <authorList>
            <person name="Partida-Martinez L.P."/>
        </authorList>
    </citation>
    <scope>NUCLEOTIDE SEQUENCE [LARGE SCALE GENOMIC DNA]</scope>
    <source>
        <strain evidence="1 2">AS3.13</strain>
    </source>
</reference>
<dbReference type="Proteomes" id="UP000522313">
    <property type="component" value="Unassembled WGS sequence"/>
</dbReference>
<gene>
    <name evidence="1" type="ORF">F4693_002292</name>
</gene>
<dbReference type="RefSeq" id="WP_221434891.1">
    <property type="nucleotide sequence ID" value="NZ_JACHBT010000011.1"/>
</dbReference>
<accession>A0A7X0JCX6</accession>